<accession>A0A4Z0BPL1</accession>
<sequence length="474" mass="51620">MSHCPPVSLRVTMQSMTDCVFPQGVPRERTPMKKLSIRPVLTATAAACLLPAVAVAQTTLQSPPGGMLGESAAQPAGQSAATPMTTDMTVPMTVPMSPAQAMSQPYSPVSSNADQREGFHFRGMAGVERDSNVLRTATGQISDTITGLGLGLRYQKRISQQQIVVDAEVDRYHYDKISAGFTAFNYSAAWNFKLGERIDGIASADRRQFRDVTSNGVANGINRRTERNELFEGGYKLGAGWRVLAGLQHQASRSTDPTAWDANLSETSGRVGTSYEFASGSTLALRYRHGNGDYSNSPIITGFNDDEIEGTMHWVVSPKTTVDARLAHLRRDHDGANAGAFNFSGLTGSAGINWAITGKTSLAAGYTRDLASYVFGTGGHLESDRWYIGPTWRATELITVNLRYEHENRKFVNITGSGDVGRRDKFDVANLGVDWAIRRTINLGAQYRYEKRSSSLPAFNYRANVIGLTARLTI</sequence>
<dbReference type="InterPro" id="IPR018759">
    <property type="entry name" value="BBP2_2"/>
</dbReference>
<dbReference type="AlphaFoldDB" id="A0A4Z0BPL1"/>
<dbReference type="InterPro" id="IPR023614">
    <property type="entry name" value="Porin_dom_sf"/>
</dbReference>
<dbReference type="SUPFAM" id="SSF56935">
    <property type="entry name" value="Porins"/>
    <property type="match status" value="2"/>
</dbReference>
<name>A0A4Z0BPL1_9BURK</name>
<keyword evidence="2" id="KW-1185">Reference proteome</keyword>
<dbReference type="OrthoDB" id="7054961at2"/>
<organism evidence="1 2">
    <name type="scientific">Ramlibacter humi</name>
    <dbReference type="NCBI Taxonomy" id="2530451"/>
    <lineage>
        <taxon>Bacteria</taxon>
        <taxon>Pseudomonadati</taxon>
        <taxon>Pseudomonadota</taxon>
        <taxon>Betaproteobacteria</taxon>
        <taxon>Burkholderiales</taxon>
        <taxon>Comamonadaceae</taxon>
        <taxon>Ramlibacter</taxon>
    </lineage>
</organism>
<dbReference type="Proteomes" id="UP000297839">
    <property type="component" value="Unassembled WGS sequence"/>
</dbReference>
<evidence type="ECO:0000313" key="2">
    <source>
        <dbReference type="Proteomes" id="UP000297839"/>
    </source>
</evidence>
<protein>
    <recommendedName>
        <fullName evidence="3">Outer membrane beta-barrel protein</fullName>
    </recommendedName>
</protein>
<comment type="caution">
    <text evidence="1">The sequence shown here is derived from an EMBL/GenBank/DDBJ whole genome shotgun (WGS) entry which is preliminary data.</text>
</comment>
<proteinExistence type="predicted"/>
<dbReference type="EMBL" id="SMLK01000004">
    <property type="protein sequence ID" value="TFZ00188.1"/>
    <property type="molecule type" value="Genomic_DNA"/>
</dbReference>
<evidence type="ECO:0000313" key="1">
    <source>
        <dbReference type="EMBL" id="TFZ00188.1"/>
    </source>
</evidence>
<dbReference type="Gene3D" id="2.40.160.10">
    <property type="entry name" value="Porin"/>
    <property type="match status" value="1"/>
</dbReference>
<reference evidence="1 2" key="1">
    <citation type="submission" date="2019-03" db="EMBL/GenBank/DDBJ databases">
        <title>Ramlibacter sp. 18x22-1, whole genome shotgun sequence.</title>
        <authorList>
            <person name="Zhang X."/>
            <person name="Feng G."/>
            <person name="Zhu H."/>
        </authorList>
    </citation>
    <scope>NUCLEOTIDE SEQUENCE [LARGE SCALE GENOMIC DNA]</scope>
    <source>
        <strain evidence="1 2">18x22-1</strain>
    </source>
</reference>
<evidence type="ECO:0008006" key="3">
    <source>
        <dbReference type="Google" id="ProtNLM"/>
    </source>
</evidence>
<dbReference type="Pfam" id="PF10082">
    <property type="entry name" value="BBP2_2"/>
    <property type="match status" value="1"/>
</dbReference>
<gene>
    <name evidence="1" type="ORF">EZ216_13865</name>
</gene>